<dbReference type="CDD" id="cd11043">
    <property type="entry name" value="CYP90-like"/>
    <property type="match status" value="1"/>
</dbReference>
<evidence type="ECO:0000256" key="4">
    <source>
        <dbReference type="RuleBase" id="RU000461"/>
    </source>
</evidence>
<dbReference type="Proteomes" id="UP001605036">
    <property type="component" value="Unassembled WGS sequence"/>
</dbReference>
<keyword evidence="7" id="KW-1185">Reference proteome</keyword>
<dbReference type="PANTHER" id="PTHR24286">
    <property type="entry name" value="CYTOCHROME P450 26"/>
    <property type="match status" value="1"/>
</dbReference>
<dbReference type="SUPFAM" id="SSF48264">
    <property type="entry name" value="Cytochrome P450"/>
    <property type="match status" value="1"/>
</dbReference>
<accession>A0ABD1Z698</accession>
<dbReference type="InterPro" id="IPR036396">
    <property type="entry name" value="Cyt_P450_sf"/>
</dbReference>
<organism evidence="6 7">
    <name type="scientific">Riccia fluitans</name>
    <dbReference type="NCBI Taxonomy" id="41844"/>
    <lineage>
        <taxon>Eukaryota</taxon>
        <taxon>Viridiplantae</taxon>
        <taxon>Streptophyta</taxon>
        <taxon>Embryophyta</taxon>
        <taxon>Marchantiophyta</taxon>
        <taxon>Marchantiopsida</taxon>
        <taxon>Marchantiidae</taxon>
        <taxon>Marchantiales</taxon>
        <taxon>Ricciaceae</taxon>
        <taxon>Riccia</taxon>
    </lineage>
</organism>
<evidence type="ECO:0000313" key="6">
    <source>
        <dbReference type="EMBL" id="KAL2643040.1"/>
    </source>
</evidence>
<dbReference type="Pfam" id="PF00067">
    <property type="entry name" value="p450"/>
    <property type="match status" value="1"/>
</dbReference>
<dbReference type="AlphaFoldDB" id="A0ABD1Z698"/>
<feature type="binding site" description="axial binding residue" evidence="3">
    <location>
        <position position="406"/>
    </location>
    <ligand>
        <name>heme</name>
        <dbReference type="ChEBI" id="CHEBI:30413"/>
    </ligand>
    <ligandPart>
        <name>Fe</name>
        <dbReference type="ChEBI" id="CHEBI:18248"/>
    </ligandPart>
</feature>
<evidence type="ECO:0000256" key="2">
    <source>
        <dbReference type="ARBA" id="ARBA00023004"/>
    </source>
</evidence>
<name>A0ABD1Z698_9MARC</name>
<keyword evidence="4" id="KW-0560">Oxidoreductase</keyword>
<dbReference type="Gene3D" id="1.10.630.10">
    <property type="entry name" value="Cytochrome P450"/>
    <property type="match status" value="1"/>
</dbReference>
<evidence type="ECO:0000256" key="1">
    <source>
        <dbReference type="ARBA" id="ARBA00022723"/>
    </source>
</evidence>
<keyword evidence="4" id="KW-0503">Monooxygenase</keyword>
<dbReference type="PRINTS" id="PR00463">
    <property type="entry name" value="EP450I"/>
</dbReference>
<dbReference type="PROSITE" id="PS00086">
    <property type="entry name" value="CYTOCHROME_P450"/>
    <property type="match status" value="1"/>
</dbReference>
<comment type="similarity">
    <text evidence="4">Belongs to the cytochrome P450 family.</text>
</comment>
<sequence length="463" mass="52602">MGGVGVWLSGCIILLYVYYLIQKSLARSRRLPPGTMGWPVIGETMKFYTRHPNLFFSSKQKRYGEIVKTRILGYPAVMMATPEAAKLVLVTQAHLFKPSYPISKEKLIGRSAVFFQHGTYHQRIRHHLQSCFGPDVIRDSVREIEEKALRILASWEGRPICTFAELKKFSFEVGFLLSCGVDDQVDKDELLQTYRAMEQGYNSMAINLPGTKFNASMKARKHLHSIIFGMVERRRARGIVKPDVLGTLMKDETLSSTQITDNVIGVVFAAQDTTASVMTWLVKYLSGNPTILADVKAEHEEIRLSKSATNAGLTYADTKNMPLTARVISETLRSATVLSFTFREAIADVEYNGYLIPKGWKVLPLFRNIHHNPDIFPDPYKFDPSRFEKQPKPNTFLPFGNGVHSCLGSELAKLEMNIFIHHLVTKFSWELLEPKSGVDYRPFPIPKDGMPMRVYRTKLNECR</sequence>
<dbReference type="InterPro" id="IPR002401">
    <property type="entry name" value="Cyt_P450_E_grp-I"/>
</dbReference>
<keyword evidence="2 3" id="KW-0408">Iron</keyword>
<keyword evidence="3 4" id="KW-0349">Heme</keyword>
<evidence type="ECO:0000256" key="3">
    <source>
        <dbReference type="PIRSR" id="PIRSR602401-1"/>
    </source>
</evidence>
<dbReference type="InterPro" id="IPR017972">
    <property type="entry name" value="Cyt_P450_CS"/>
</dbReference>
<dbReference type="PRINTS" id="PR00385">
    <property type="entry name" value="P450"/>
</dbReference>
<proteinExistence type="inferred from homology"/>
<dbReference type="GO" id="GO:0004497">
    <property type="term" value="F:monooxygenase activity"/>
    <property type="evidence" value="ECO:0007669"/>
    <property type="project" value="UniProtKB-KW"/>
</dbReference>
<dbReference type="EMBL" id="JBHFFA010000002">
    <property type="protein sequence ID" value="KAL2643040.1"/>
    <property type="molecule type" value="Genomic_DNA"/>
</dbReference>
<evidence type="ECO:0008006" key="8">
    <source>
        <dbReference type="Google" id="ProtNLM"/>
    </source>
</evidence>
<evidence type="ECO:0000256" key="5">
    <source>
        <dbReference type="SAM" id="Phobius"/>
    </source>
</evidence>
<feature type="transmembrane region" description="Helical" evidence="5">
    <location>
        <begin position="6"/>
        <end position="21"/>
    </location>
</feature>
<comment type="cofactor">
    <cofactor evidence="3">
        <name>heme</name>
        <dbReference type="ChEBI" id="CHEBI:30413"/>
    </cofactor>
</comment>
<protein>
    <recommendedName>
        <fullName evidence="8">Cytochrome P450</fullName>
    </recommendedName>
</protein>
<keyword evidence="1 3" id="KW-0479">Metal-binding</keyword>
<comment type="caution">
    <text evidence="6">The sequence shown here is derived from an EMBL/GenBank/DDBJ whole genome shotgun (WGS) entry which is preliminary data.</text>
</comment>
<evidence type="ECO:0000313" key="7">
    <source>
        <dbReference type="Proteomes" id="UP001605036"/>
    </source>
</evidence>
<gene>
    <name evidence="6" type="ORF">R1flu_010627</name>
</gene>
<dbReference type="GO" id="GO:0046872">
    <property type="term" value="F:metal ion binding"/>
    <property type="evidence" value="ECO:0007669"/>
    <property type="project" value="UniProtKB-KW"/>
</dbReference>
<keyword evidence="5" id="KW-0472">Membrane</keyword>
<keyword evidence="5" id="KW-1133">Transmembrane helix</keyword>
<keyword evidence="5" id="KW-0812">Transmembrane</keyword>
<dbReference type="InterPro" id="IPR001128">
    <property type="entry name" value="Cyt_P450"/>
</dbReference>
<dbReference type="PANTHER" id="PTHR24286:SF376">
    <property type="entry name" value="ABSCISIC ACID 8'-HYDROXYLASE 4"/>
    <property type="match status" value="1"/>
</dbReference>
<reference evidence="6 7" key="1">
    <citation type="submission" date="2024-09" db="EMBL/GenBank/DDBJ databases">
        <title>Chromosome-scale assembly of Riccia fluitans.</title>
        <authorList>
            <person name="Paukszto L."/>
            <person name="Sawicki J."/>
            <person name="Karawczyk K."/>
            <person name="Piernik-Szablinska J."/>
            <person name="Szczecinska M."/>
            <person name="Mazdziarz M."/>
        </authorList>
    </citation>
    <scope>NUCLEOTIDE SEQUENCE [LARGE SCALE GENOMIC DNA]</scope>
    <source>
        <strain evidence="6">Rf_01</strain>
        <tissue evidence="6">Aerial parts of the thallus</tissue>
    </source>
</reference>